<dbReference type="SUPFAM" id="SSF51735">
    <property type="entry name" value="NAD(P)-binding Rossmann-fold domains"/>
    <property type="match status" value="1"/>
</dbReference>
<dbReference type="NCBIfam" id="TIGR01179">
    <property type="entry name" value="galE"/>
    <property type="match status" value="1"/>
</dbReference>
<evidence type="ECO:0000256" key="3">
    <source>
        <dbReference type="ARBA" id="ARBA00004947"/>
    </source>
</evidence>
<dbReference type="GO" id="GO:0003978">
    <property type="term" value="F:UDP-glucose 4-epimerase activity"/>
    <property type="evidence" value="ECO:0007669"/>
    <property type="project" value="UniProtKB-UniRule"/>
</dbReference>
<dbReference type="GO" id="GO:0006012">
    <property type="term" value="P:galactose metabolic process"/>
    <property type="evidence" value="ECO:0007669"/>
    <property type="project" value="UniProtKB-UniPathway"/>
</dbReference>
<keyword evidence="13" id="KW-1185">Reference proteome</keyword>
<dbReference type="PANTHER" id="PTHR43725:SF53">
    <property type="entry name" value="UDP-ARABINOSE 4-EPIMERASE 1"/>
    <property type="match status" value="1"/>
</dbReference>
<comment type="catalytic activity">
    <reaction evidence="1 10">
        <text>UDP-alpha-D-glucose = UDP-alpha-D-galactose</text>
        <dbReference type="Rhea" id="RHEA:22168"/>
        <dbReference type="ChEBI" id="CHEBI:58885"/>
        <dbReference type="ChEBI" id="CHEBI:66914"/>
        <dbReference type="EC" id="5.1.3.2"/>
    </reaction>
</comment>
<keyword evidence="9 10" id="KW-0119">Carbohydrate metabolism</keyword>
<comment type="cofactor">
    <cofactor evidence="2 10">
        <name>NAD(+)</name>
        <dbReference type="ChEBI" id="CHEBI:57540"/>
    </cofactor>
</comment>
<dbReference type="InterPro" id="IPR005886">
    <property type="entry name" value="UDP_G4E"/>
</dbReference>
<evidence type="ECO:0000256" key="5">
    <source>
        <dbReference type="ARBA" id="ARBA00013189"/>
    </source>
</evidence>
<dbReference type="Proteomes" id="UP000199630">
    <property type="component" value="Unassembled WGS sequence"/>
</dbReference>
<reference evidence="13" key="1">
    <citation type="submission" date="2016-10" db="EMBL/GenBank/DDBJ databases">
        <authorList>
            <person name="Varghese N."/>
            <person name="Submissions S."/>
        </authorList>
    </citation>
    <scope>NUCLEOTIDE SEQUENCE [LARGE SCALE GENOMIC DNA]</scope>
    <source>
        <strain evidence="13">DSM 26471</strain>
    </source>
</reference>
<evidence type="ECO:0000256" key="1">
    <source>
        <dbReference type="ARBA" id="ARBA00000083"/>
    </source>
</evidence>
<proteinExistence type="inferred from homology"/>
<evidence type="ECO:0000256" key="7">
    <source>
        <dbReference type="ARBA" id="ARBA00023027"/>
    </source>
</evidence>
<dbReference type="PANTHER" id="PTHR43725">
    <property type="entry name" value="UDP-GLUCOSE 4-EPIMERASE"/>
    <property type="match status" value="1"/>
</dbReference>
<keyword evidence="7 10" id="KW-0520">NAD</keyword>
<comment type="pathway">
    <text evidence="3 10">Carbohydrate metabolism; galactose metabolism.</text>
</comment>
<evidence type="ECO:0000256" key="8">
    <source>
        <dbReference type="ARBA" id="ARBA00023235"/>
    </source>
</evidence>
<dbReference type="EC" id="5.1.3.2" evidence="5 10"/>
<dbReference type="InterPro" id="IPR036291">
    <property type="entry name" value="NAD(P)-bd_dom_sf"/>
</dbReference>
<dbReference type="STRING" id="588602.SAMN04487991_1718"/>
<accession>A0A1I3PKN4</accession>
<dbReference type="Gene3D" id="3.40.50.720">
    <property type="entry name" value="NAD(P)-binding Rossmann-like Domain"/>
    <property type="match status" value="1"/>
</dbReference>
<feature type="domain" description="NAD-dependent epimerase/dehydratase" evidence="11">
    <location>
        <begin position="12"/>
        <end position="260"/>
    </location>
</feature>
<comment type="subunit">
    <text evidence="10">Homodimer.</text>
</comment>
<comment type="similarity">
    <text evidence="4 10">Belongs to the NAD(P)-dependent epimerase/dehydratase family.</text>
</comment>
<organism evidence="12 13">
    <name type="scientific">Celeribacter neptunius</name>
    <dbReference type="NCBI Taxonomy" id="588602"/>
    <lineage>
        <taxon>Bacteria</taxon>
        <taxon>Pseudomonadati</taxon>
        <taxon>Pseudomonadota</taxon>
        <taxon>Alphaproteobacteria</taxon>
        <taxon>Rhodobacterales</taxon>
        <taxon>Roseobacteraceae</taxon>
        <taxon>Celeribacter</taxon>
    </lineage>
</organism>
<evidence type="ECO:0000313" key="13">
    <source>
        <dbReference type="Proteomes" id="UP000199630"/>
    </source>
</evidence>
<dbReference type="EMBL" id="FORH01000002">
    <property type="protein sequence ID" value="SFJ22264.1"/>
    <property type="molecule type" value="Genomic_DNA"/>
</dbReference>
<sequence length="335" mass="36467">MTLSQHHLPKRILVTGGAGYIGSHFCKALAQEGIEPVVIDNLSRGHKDAVKWGPLEVADLRDREAVMRVLTRHEIEAVVHFAALAYVGESMVRPQLYYDNNLGGMSVLMSALAATGVNKIVFSSTCATYGIPDHLPITEETPQNPINPYGRTKLVSEWMLRDAAAASDLRYAALRYFNAAGADSEAEIGERHLPETHLIPLALMAAFGSAPPLKLFGTDYDTPDGTCIRDYIHVEDLARAHLLALSHLESGGDSLAVNLGTGTGASVREVIDAVTAVSGRSVPYELAPRREGDPAALVADPTRAFEILGFRARLRDLNRMVEDAMPWFQVETERV</sequence>
<dbReference type="CDD" id="cd05247">
    <property type="entry name" value="UDP_G4E_1_SDR_e"/>
    <property type="match status" value="1"/>
</dbReference>
<dbReference type="Pfam" id="PF01370">
    <property type="entry name" value="Epimerase"/>
    <property type="match status" value="1"/>
</dbReference>
<evidence type="ECO:0000256" key="2">
    <source>
        <dbReference type="ARBA" id="ARBA00001911"/>
    </source>
</evidence>
<gene>
    <name evidence="12" type="ORF">SAMN04487991_1718</name>
</gene>
<evidence type="ECO:0000256" key="4">
    <source>
        <dbReference type="ARBA" id="ARBA00007637"/>
    </source>
</evidence>
<dbReference type="UniPathway" id="UPA00214"/>
<evidence type="ECO:0000256" key="9">
    <source>
        <dbReference type="ARBA" id="ARBA00023277"/>
    </source>
</evidence>
<dbReference type="InterPro" id="IPR001509">
    <property type="entry name" value="Epimerase_deHydtase"/>
</dbReference>
<evidence type="ECO:0000259" key="11">
    <source>
        <dbReference type="Pfam" id="PF01370"/>
    </source>
</evidence>
<protein>
    <recommendedName>
        <fullName evidence="6 10">UDP-glucose 4-epimerase</fullName>
        <ecNumber evidence="5 10">5.1.3.2</ecNumber>
    </recommendedName>
</protein>
<evidence type="ECO:0000313" key="12">
    <source>
        <dbReference type="EMBL" id="SFJ22264.1"/>
    </source>
</evidence>
<dbReference type="AlphaFoldDB" id="A0A1I3PKN4"/>
<dbReference type="Gene3D" id="3.90.25.10">
    <property type="entry name" value="UDP-galactose 4-epimerase, domain 1"/>
    <property type="match status" value="1"/>
</dbReference>
<evidence type="ECO:0000256" key="6">
    <source>
        <dbReference type="ARBA" id="ARBA00018569"/>
    </source>
</evidence>
<name>A0A1I3PKN4_9RHOB</name>
<keyword evidence="8 10" id="KW-0413">Isomerase</keyword>
<evidence type="ECO:0000256" key="10">
    <source>
        <dbReference type="RuleBase" id="RU366046"/>
    </source>
</evidence>